<dbReference type="GO" id="GO:0003746">
    <property type="term" value="F:translation elongation factor activity"/>
    <property type="evidence" value="ECO:0007669"/>
    <property type="project" value="UniProtKB-UniRule"/>
</dbReference>
<dbReference type="GO" id="GO:0005737">
    <property type="term" value="C:cytoplasm"/>
    <property type="evidence" value="ECO:0007669"/>
    <property type="project" value="UniProtKB-SubCell"/>
</dbReference>
<dbReference type="CDD" id="cd14275">
    <property type="entry name" value="UBA_EF-Ts"/>
    <property type="match status" value="1"/>
</dbReference>
<dbReference type="EMBL" id="CP054719">
    <property type="protein sequence ID" value="QOL19726.1"/>
    <property type="molecule type" value="Genomic_DNA"/>
</dbReference>
<dbReference type="InterPro" id="IPR014039">
    <property type="entry name" value="Transl_elong_EFTs/EF1B_dimer"/>
</dbReference>
<dbReference type="Proteomes" id="UP000594001">
    <property type="component" value="Chromosome"/>
</dbReference>
<dbReference type="InterPro" id="IPR009060">
    <property type="entry name" value="UBA-like_sf"/>
</dbReference>
<dbReference type="SUPFAM" id="SSF46934">
    <property type="entry name" value="UBA-like"/>
    <property type="match status" value="1"/>
</dbReference>
<name>A0A7L9RT42_9PROT</name>
<proteinExistence type="inferred from homology"/>
<keyword evidence="5 6" id="KW-0648">Protein biosynthesis</keyword>
<feature type="region of interest" description="Involved in Mg(2+) ion dislocation from EF-Tu" evidence="6">
    <location>
        <begin position="79"/>
        <end position="82"/>
    </location>
</feature>
<dbReference type="Gene3D" id="1.10.286.20">
    <property type="match status" value="1"/>
</dbReference>
<evidence type="ECO:0000256" key="7">
    <source>
        <dbReference type="RuleBase" id="RU000642"/>
    </source>
</evidence>
<evidence type="ECO:0000313" key="11">
    <source>
        <dbReference type="Proteomes" id="UP000594001"/>
    </source>
</evidence>
<dbReference type="Gene3D" id="3.30.479.20">
    <property type="entry name" value="Elongation factor Ts, dimerisation domain"/>
    <property type="match status" value="2"/>
</dbReference>
<evidence type="ECO:0000256" key="3">
    <source>
        <dbReference type="ARBA" id="ARBA00022490"/>
    </source>
</evidence>
<dbReference type="PANTHER" id="PTHR11741">
    <property type="entry name" value="ELONGATION FACTOR TS"/>
    <property type="match status" value="1"/>
</dbReference>
<comment type="similarity">
    <text evidence="1 6 7">Belongs to the EF-Ts family.</text>
</comment>
<evidence type="ECO:0000256" key="2">
    <source>
        <dbReference type="ARBA" id="ARBA00016956"/>
    </source>
</evidence>
<dbReference type="HAMAP" id="MF_00050">
    <property type="entry name" value="EF_Ts"/>
    <property type="match status" value="1"/>
</dbReference>
<dbReference type="InterPro" id="IPR036402">
    <property type="entry name" value="EF-Ts_dimer_sf"/>
</dbReference>
<evidence type="ECO:0000256" key="5">
    <source>
        <dbReference type="ARBA" id="ARBA00022917"/>
    </source>
</evidence>
<dbReference type="NCBIfam" id="TIGR00116">
    <property type="entry name" value="tsf"/>
    <property type="match status" value="1"/>
</dbReference>
<dbReference type="InterPro" id="IPR018101">
    <property type="entry name" value="Transl_elong_Ts_CS"/>
</dbReference>
<feature type="domain" description="Translation elongation factor EFTs/EF1B dimerisation" evidence="9">
    <location>
        <begin position="70"/>
        <end position="286"/>
    </location>
</feature>
<keyword evidence="3 6" id="KW-0963">Cytoplasm</keyword>
<evidence type="ECO:0000256" key="1">
    <source>
        <dbReference type="ARBA" id="ARBA00005532"/>
    </source>
</evidence>
<evidence type="ECO:0000256" key="4">
    <source>
        <dbReference type="ARBA" id="ARBA00022768"/>
    </source>
</evidence>
<dbReference type="Gene3D" id="1.10.8.10">
    <property type="entry name" value="DNA helicase RuvA subunit, C-terminal domain"/>
    <property type="match status" value="1"/>
</dbReference>
<dbReference type="FunFam" id="1.10.8.10:FF:000001">
    <property type="entry name" value="Elongation factor Ts"/>
    <property type="match status" value="1"/>
</dbReference>
<keyword evidence="4 6" id="KW-0251">Elongation factor</keyword>
<keyword evidence="11" id="KW-1185">Reference proteome</keyword>
<dbReference type="AlphaFoldDB" id="A0A7L9RT42"/>
<sequence length="304" mass="32551">MAISASMVKELREKTGAGMLDCKKALEESNGDFEAAVDWLRKKGLSAAAKKSDRVAAEGLIAVDVQGNTAVVIEVNAETDFVARNDTFQDFVRTVVKKAHGKADAEALKASEYEGGKTVQDVLTNLIATIGENMNLRRVANISVSKGHIISYVHNQIVSGLGKIGVMVAFETDADASKLTAVGEGIAMHIAAMNPAALNPEGVDKALVEREANFLREKAIAAGRPENIIEKMIESGVKTYLSEASLLEQAYVLDNKKKVIDVVNELSKEIGTPVKLTGFLRFELGEGIEKQATDFAAEVAAMSK</sequence>
<protein>
    <recommendedName>
        <fullName evidence="2 6">Elongation factor Ts</fullName>
        <shortName evidence="6">EF-Ts</shortName>
    </recommendedName>
</protein>
<evidence type="ECO:0000256" key="8">
    <source>
        <dbReference type="RuleBase" id="RU000643"/>
    </source>
</evidence>
<dbReference type="SUPFAM" id="SSF54713">
    <property type="entry name" value="Elongation factor Ts (EF-Ts), dimerisation domain"/>
    <property type="match status" value="1"/>
</dbReference>
<evidence type="ECO:0000256" key="6">
    <source>
        <dbReference type="HAMAP-Rule" id="MF_00050"/>
    </source>
</evidence>
<dbReference type="InterPro" id="IPR001816">
    <property type="entry name" value="Transl_elong_EFTs/EF1B"/>
</dbReference>
<evidence type="ECO:0000259" key="9">
    <source>
        <dbReference type="Pfam" id="PF00889"/>
    </source>
</evidence>
<reference evidence="10 11" key="1">
    <citation type="submission" date="2020-06" db="EMBL/GenBank/DDBJ databases">
        <title>The endosymbiont of the kinetoplastid Bodo saltans is a Paracaedibacter-like alpha-proteobacterium possessing a putative toxin-antitoxin system.</title>
        <authorList>
            <person name="Midha S."/>
            <person name="Rigden D.J."/>
            <person name="Siozios S."/>
            <person name="Hurst G.D.D."/>
            <person name="Jackson A.P."/>
        </authorList>
    </citation>
    <scope>NUCLEOTIDE SEQUENCE [LARGE SCALE GENOMIC DNA]</scope>
    <source>
        <strain evidence="10">Lake Konstanz</strain>
    </source>
</reference>
<dbReference type="PROSITE" id="PS01127">
    <property type="entry name" value="EF_TS_2"/>
    <property type="match status" value="1"/>
</dbReference>
<dbReference type="PANTHER" id="PTHR11741:SF0">
    <property type="entry name" value="ELONGATION FACTOR TS, MITOCHONDRIAL"/>
    <property type="match status" value="1"/>
</dbReference>
<gene>
    <name evidence="6 10" type="primary">tsf</name>
    <name evidence="10" type="ORF">CPBP_00492</name>
</gene>
<dbReference type="PROSITE" id="PS01126">
    <property type="entry name" value="EF_TS_1"/>
    <property type="match status" value="1"/>
</dbReference>
<comment type="function">
    <text evidence="6 7">Associates with the EF-Tu.GDP complex and induces the exchange of GDP to GTP. It remains bound to the aminoacyl-tRNA.EF-Tu.GTP complex up to the GTP hydrolysis stage on the ribosome.</text>
</comment>
<accession>A0A7L9RT42</accession>
<evidence type="ECO:0000313" key="10">
    <source>
        <dbReference type="EMBL" id="QOL19726.1"/>
    </source>
</evidence>
<comment type="subcellular location">
    <subcellularLocation>
        <location evidence="6 8">Cytoplasm</location>
    </subcellularLocation>
</comment>
<dbReference type="Pfam" id="PF00889">
    <property type="entry name" value="EF_TS"/>
    <property type="match status" value="1"/>
</dbReference>
<dbReference type="KEGG" id="pbal:CPBP_00492"/>
<organism evidence="10 11">
    <name type="scientific">Candidatus Bodocaedibacter vickermanii</name>
    <dbReference type="NCBI Taxonomy" id="2741701"/>
    <lineage>
        <taxon>Bacteria</taxon>
        <taxon>Pseudomonadati</taxon>
        <taxon>Pseudomonadota</taxon>
        <taxon>Alphaproteobacteria</taxon>
        <taxon>Holosporales</taxon>
        <taxon>Candidatus Paracaedibacteraceae</taxon>
        <taxon>Candidatus Bodocaedibacter</taxon>
    </lineage>
</organism>